<keyword evidence="5 6" id="KW-0472">Membrane</keyword>
<evidence type="ECO:0000256" key="6">
    <source>
        <dbReference type="SAM" id="Phobius"/>
    </source>
</evidence>
<feature type="transmembrane region" description="Helical" evidence="6">
    <location>
        <begin position="99"/>
        <end position="118"/>
    </location>
</feature>
<dbReference type="EMBL" id="BQXH01000006">
    <property type="protein sequence ID" value="GKS81208.1"/>
    <property type="molecule type" value="Genomic_DNA"/>
</dbReference>
<keyword evidence="8" id="KW-1185">Reference proteome</keyword>
<feature type="transmembrane region" description="Helical" evidence="6">
    <location>
        <begin position="65"/>
        <end position="87"/>
    </location>
</feature>
<feature type="transmembrane region" description="Helical" evidence="6">
    <location>
        <begin position="12"/>
        <end position="33"/>
    </location>
</feature>
<dbReference type="PANTHER" id="PTHR33931:SF4">
    <property type="entry name" value="ANTIHOLIN-LIKE PROTEIN LRGA"/>
    <property type="match status" value="1"/>
</dbReference>
<dbReference type="Proteomes" id="UP001055149">
    <property type="component" value="Unassembled WGS sequence"/>
</dbReference>
<organism evidence="7 8">
    <name type="scientific">Ligilactobacillus pabuli</name>
    <dbReference type="NCBI Taxonomy" id="2886039"/>
    <lineage>
        <taxon>Bacteria</taxon>
        <taxon>Bacillati</taxon>
        <taxon>Bacillota</taxon>
        <taxon>Bacilli</taxon>
        <taxon>Lactobacillales</taxon>
        <taxon>Lactobacillaceae</taxon>
        <taxon>Ligilactobacillus</taxon>
    </lineage>
</organism>
<evidence type="ECO:0000256" key="2">
    <source>
        <dbReference type="ARBA" id="ARBA00022475"/>
    </source>
</evidence>
<evidence type="ECO:0000313" key="8">
    <source>
        <dbReference type="Proteomes" id="UP001055149"/>
    </source>
</evidence>
<keyword evidence="2" id="KW-1003">Cell membrane</keyword>
<dbReference type="PANTHER" id="PTHR33931">
    <property type="entry name" value="HOLIN-LIKE PROTEIN CIDA-RELATED"/>
    <property type="match status" value="1"/>
</dbReference>
<proteinExistence type="predicted"/>
<dbReference type="InterPro" id="IPR005538">
    <property type="entry name" value="LrgA/CidA"/>
</dbReference>
<gene>
    <name evidence="7" type="ORF">LPAF129_08940</name>
</gene>
<name>A0ABQ5JH66_9LACO</name>
<comment type="subcellular location">
    <subcellularLocation>
        <location evidence="1">Cell membrane</location>
        <topology evidence="1">Multi-pass membrane protein</topology>
    </subcellularLocation>
</comment>
<sequence length="147" mass="16033">MKNKKETKSAPILFQMMIYAAILFISQMISSMMPASFPVPTPVIGLVLLYVLLTAHVIKIEWVDSFGSAMISMIGFLFVPSGISLAANLDIMKAQGVQLVLVILLATIILLVVTAYTARAFGWIKQKFGERHAESQVSQSTVGGDKQ</sequence>
<keyword evidence="3 6" id="KW-0812">Transmembrane</keyword>
<evidence type="ECO:0000313" key="7">
    <source>
        <dbReference type="EMBL" id="GKS81208.1"/>
    </source>
</evidence>
<reference evidence="7" key="1">
    <citation type="journal article" date="2022" name="Int. J. Syst. Evol. Microbiol.">
        <title>A novel species of lactic acid bacteria, Ligilactobacillus pabuli sp. nov., isolated from alfalfa silage.</title>
        <authorList>
            <person name="Tohno M."/>
            <person name="Tanizawa Y."/>
            <person name="Sawada H."/>
            <person name="Sakamoto M."/>
            <person name="Ohkuma M."/>
            <person name="Kobayashi H."/>
        </authorList>
    </citation>
    <scope>NUCLEOTIDE SEQUENCE</scope>
    <source>
        <strain evidence="7">AF129</strain>
    </source>
</reference>
<evidence type="ECO:0000256" key="4">
    <source>
        <dbReference type="ARBA" id="ARBA00022989"/>
    </source>
</evidence>
<dbReference type="Pfam" id="PF03788">
    <property type="entry name" value="LrgA"/>
    <property type="match status" value="1"/>
</dbReference>
<comment type="caution">
    <text evidence="7">The sequence shown here is derived from an EMBL/GenBank/DDBJ whole genome shotgun (WGS) entry which is preliminary data.</text>
</comment>
<evidence type="ECO:0000256" key="1">
    <source>
        <dbReference type="ARBA" id="ARBA00004651"/>
    </source>
</evidence>
<evidence type="ECO:0000256" key="5">
    <source>
        <dbReference type="ARBA" id="ARBA00023136"/>
    </source>
</evidence>
<dbReference type="RefSeq" id="WP_244054968.1">
    <property type="nucleotide sequence ID" value="NZ_BQXH01000006.1"/>
</dbReference>
<accession>A0ABQ5JH66</accession>
<protein>
    <submittedName>
        <fullName evidence="7">Murein hydrolase transporter LrgA</fullName>
    </submittedName>
</protein>
<evidence type="ECO:0000256" key="3">
    <source>
        <dbReference type="ARBA" id="ARBA00022692"/>
    </source>
</evidence>
<keyword evidence="7" id="KW-0378">Hydrolase</keyword>
<feature type="transmembrane region" description="Helical" evidence="6">
    <location>
        <begin position="39"/>
        <end position="58"/>
    </location>
</feature>
<keyword evidence="4 6" id="KW-1133">Transmembrane helix</keyword>
<dbReference type="GO" id="GO:0016787">
    <property type="term" value="F:hydrolase activity"/>
    <property type="evidence" value="ECO:0007669"/>
    <property type="project" value="UniProtKB-KW"/>
</dbReference>